<proteinExistence type="predicted"/>
<dbReference type="Pfam" id="PF03079">
    <property type="entry name" value="ARD"/>
    <property type="match status" value="1"/>
</dbReference>
<dbReference type="PANTHER" id="PTHR23418:SF4">
    <property type="entry name" value="ACIREDUCTONE DIOXYGENASE 4"/>
    <property type="match status" value="1"/>
</dbReference>
<accession>A0A8J5V2J1</accession>
<dbReference type="CDD" id="cd02232">
    <property type="entry name" value="cupin_ARD"/>
    <property type="match status" value="1"/>
</dbReference>
<sequence>MGDRPSSGIGLACPFALTPVGAASSSSALTFAELRCVVGSSLAKFVPLFIPLKLSESEEELTKIRKERGYNYFDLIEICPEKLENYEKVKNFYREHIHADEEICYWLEASGYFHICDNDDKWIQIWIKEGDMIVLPARIYHRFIVDSDNYIKWRTKSC</sequence>
<evidence type="ECO:0008006" key="3">
    <source>
        <dbReference type="Google" id="ProtNLM"/>
    </source>
</evidence>
<reference evidence="1" key="1">
    <citation type="journal article" date="2021" name="bioRxiv">
        <title>Whole Genome Assembly and Annotation of Northern Wild Rice, Zizania palustris L., Supports a Whole Genome Duplication in the Zizania Genus.</title>
        <authorList>
            <person name="Haas M."/>
            <person name="Kono T."/>
            <person name="Macchietto M."/>
            <person name="Millas R."/>
            <person name="McGilp L."/>
            <person name="Shao M."/>
            <person name="Duquette J."/>
            <person name="Hirsch C.N."/>
            <person name="Kimball J."/>
        </authorList>
    </citation>
    <scope>NUCLEOTIDE SEQUENCE</scope>
    <source>
        <tissue evidence="1">Fresh leaf tissue</tissue>
    </source>
</reference>
<comment type="caution">
    <text evidence="1">The sequence shown here is derived from an EMBL/GenBank/DDBJ whole genome shotgun (WGS) entry which is preliminary data.</text>
</comment>
<evidence type="ECO:0000313" key="2">
    <source>
        <dbReference type="Proteomes" id="UP000729402"/>
    </source>
</evidence>
<reference evidence="1" key="2">
    <citation type="submission" date="2021-02" db="EMBL/GenBank/DDBJ databases">
        <authorList>
            <person name="Kimball J.A."/>
            <person name="Haas M.W."/>
            <person name="Macchietto M."/>
            <person name="Kono T."/>
            <person name="Duquette J."/>
            <person name="Shao M."/>
        </authorList>
    </citation>
    <scope>NUCLEOTIDE SEQUENCE</scope>
    <source>
        <tissue evidence="1">Fresh leaf tissue</tissue>
    </source>
</reference>
<name>A0A8J5V2J1_ZIZPA</name>
<gene>
    <name evidence="1" type="ORF">GUJ93_ZPchr0009g2464</name>
</gene>
<dbReference type="InterPro" id="IPR004313">
    <property type="entry name" value="ARD"/>
</dbReference>
<dbReference type="GO" id="GO:0010309">
    <property type="term" value="F:acireductone dioxygenase [iron(II)-requiring] activity"/>
    <property type="evidence" value="ECO:0007669"/>
    <property type="project" value="InterPro"/>
</dbReference>
<organism evidence="1 2">
    <name type="scientific">Zizania palustris</name>
    <name type="common">Northern wild rice</name>
    <dbReference type="NCBI Taxonomy" id="103762"/>
    <lineage>
        <taxon>Eukaryota</taxon>
        <taxon>Viridiplantae</taxon>
        <taxon>Streptophyta</taxon>
        <taxon>Embryophyta</taxon>
        <taxon>Tracheophyta</taxon>
        <taxon>Spermatophyta</taxon>
        <taxon>Magnoliopsida</taxon>
        <taxon>Liliopsida</taxon>
        <taxon>Poales</taxon>
        <taxon>Poaceae</taxon>
        <taxon>BOP clade</taxon>
        <taxon>Oryzoideae</taxon>
        <taxon>Oryzeae</taxon>
        <taxon>Zizaniinae</taxon>
        <taxon>Zizania</taxon>
    </lineage>
</organism>
<dbReference type="OrthoDB" id="1867259at2759"/>
<dbReference type="EMBL" id="JAAALK010000289">
    <property type="protein sequence ID" value="KAG8048675.1"/>
    <property type="molecule type" value="Genomic_DNA"/>
</dbReference>
<dbReference type="Proteomes" id="UP000729402">
    <property type="component" value="Unassembled WGS sequence"/>
</dbReference>
<dbReference type="EMBL" id="JAAALK010000289">
    <property type="protein sequence ID" value="KAG8048676.1"/>
    <property type="molecule type" value="Genomic_DNA"/>
</dbReference>
<dbReference type="PANTHER" id="PTHR23418">
    <property type="entry name" value="ACIREDUCTONE DIOXYGENASE"/>
    <property type="match status" value="1"/>
</dbReference>
<evidence type="ECO:0000313" key="1">
    <source>
        <dbReference type="EMBL" id="KAG8048675.1"/>
    </source>
</evidence>
<protein>
    <recommendedName>
        <fullName evidence="3">Acireductone dioxygenase (Fe(2+)-requiring)</fullName>
    </recommendedName>
</protein>
<dbReference type="AlphaFoldDB" id="A0A8J5V2J1"/>
<dbReference type="GO" id="GO:0006555">
    <property type="term" value="P:methionine metabolic process"/>
    <property type="evidence" value="ECO:0007669"/>
    <property type="project" value="TreeGrafter"/>
</dbReference>
<keyword evidence="2" id="KW-1185">Reference proteome</keyword>